<dbReference type="EMBL" id="BARU01048547">
    <property type="protein sequence ID" value="GAH97252.1"/>
    <property type="molecule type" value="Genomic_DNA"/>
</dbReference>
<gene>
    <name evidence="2" type="ORF">S03H2_72086</name>
</gene>
<protein>
    <submittedName>
        <fullName evidence="2">Uncharacterized protein</fullName>
    </submittedName>
</protein>
<comment type="caution">
    <text evidence="2">The sequence shown here is derived from an EMBL/GenBank/DDBJ whole genome shotgun (WGS) entry which is preliminary data.</text>
</comment>
<evidence type="ECO:0000313" key="2">
    <source>
        <dbReference type="EMBL" id="GAH97252.1"/>
    </source>
</evidence>
<accession>X1JT46</accession>
<proteinExistence type="predicted"/>
<dbReference type="AlphaFoldDB" id="X1JT46"/>
<name>X1JT46_9ZZZZ</name>
<sequence length="33" mass="4054">MENLEELRAQLADARLECSRLREENERFKYALR</sequence>
<feature type="coiled-coil region" evidence="1">
    <location>
        <begin position="4"/>
        <end position="31"/>
    </location>
</feature>
<evidence type="ECO:0000256" key="1">
    <source>
        <dbReference type="SAM" id="Coils"/>
    </source>
</evidence>
<reference evidence="2" key="1">
    <citation type="journal article" date="2014" name="Front. Microbiol.">
        <title>High frequency of phylogenetically diverse reductive dehalogenase-homologous genes in deep subseafloor sedimentary metagenomes.</title>
        <authorList>
            <person name="Kawai M."/>
            <person name="Futagami T."/>
            <person name="Toyoda A."/>
            <person name="Takaki Y."/>
            <person name="Nishi S."/>
            <person name="Hori S."/>
            <person name="Arai W."/>
            <person name="Tsubouchi T."/>
            <person name="Morono Y."/>
            <person name="Uchiyama I."/>
            <person name="Ito T."/>
            <person name="Fujiyama A."/>
            <person name="Inagaki F."/>
            <person name="Takami H."/>
        </authorList>
    </citation>
    <scope>NUCLEOTIDE SEQUENCE</scope>
    <source>
        <strain evidence="2">Expedition CK06-06</strain>
    </source>
</reference>
<organism evidence="2">
    <name type="scientific">marine sediment metagenome</name>
    <dbReference type="NCBI Taxonomy" id="412755"/>
    <lineage>
        <taxon>unclassified sequences</taxon>
        <taxon>metagenomes</taxon>
        <taxon>ecological metagenomes</taxon>
    </lineage>
</organism>
<feature type="non-terminal residue" evidence="2">
    <location>
        <position position="33"/>
    </location>
</feature>
<keyword evidence="1" id="KW-0175">Coiled coil</keyword>